<dbReference type="GO" id="GO:0019863">
    <property type="term" value="F:IgE binding"/>
    <property type="evidence" value="ECO:0007669"/>
    <property type="project" value="InterPro"/>
</dbReference>
<evidence type="ECO:0000313" key="3">
    <source>
        <dbReference type="EMBL" id="EOO01010.1"/>
    </source>
</evidence>
<evidence type="ECO:0000256" key="2">
    <source>
        <dbReference type="SAM" id="SignalP"/>
    </source>
</evidence>
<feature type="signal peptide" evidence="2">
    <location>
        <begin position="1"/>
        <end position="17"/>
    </location>
</feature>
<proteinExistence type="predicted"/>
<evidence type="ECO:0000313" key="4">
    <source>
        <dbReference type="Proteomes" id="UP000014074"/>
    </source>
</evidence>
<protein>
    <submittedName>
        <fullName evidence="3">Putative allergen asp f4-like protein</fullName>
    </submittedName>
</protein>
<dbReference type="KEGG" id="tmn:UCRPA7_3518"/>
<name>R8BP00_PHAM7</name>
<gene>
    <name evidence="3" type="ORF">UCRPA7_3518</name>
</gene>
<dbReference type="InterPro" id="IPR038903">
    <property type="entry name" value="Allergen_Asp_f_4"/>
</dbReference>
<sequence length="316" mass="32689">MHITSLLVLGALGAVTAHPSGHARFHRGLHQNPNRAENIISATINGKVVEWTQDSSPFVMAGRPQKHTTTASPTPTPTPTPASSEEPAATSTQSASSGDSDASGEGVSTYTTFSDYCGSSSKKRATLGQIMYTGNTGDGTYGCNIMKVASEAVAAKYDNTIKFYGATEDMNCWVWNKMAADGTLSGMWGTDATTFTLKAGAVQYVAFDSNTQGAAACYSGSDPIKTTYGALAGSWAEFDFENSSNDGWSGFDCSCIVAQEAGLSVPACEMVGAGVTSKIAAGGAVDNAYDLSLKDADGIGGQSSGPLKIEFNVNPN</sequence>
<dbReference type="GO" id="GO:0005576">
    <property type="term" value="C:extracellular region"/>
    <property type="evidence" value="ECO:0007669"/>
    <property type="project" value="InterPro"/>
</dbReference>
<dbReference type="HOGENOM" id="CLU_043430_0_0_1"/>
<feature type="compositionally biased region" description="Low complexity" evidence="1">
    <location>
        <begin position="81"/>
        <end position="104"/>
    </location>
</feature>
<dbReference type="Pfam" id="PF25312">
    <property type="entry name" value="Allergen_Asp_f_4"/>
    <property type="match status" value="1"/>
</dbReference>
<dbReference type="PANTHER" id="PTHR42039">
    <property type="entry name" value="PUTATIVE (AFU_ORTHOLOGUE AFUA_3G02940)-RELATED"/>
    <property type="match status" value="1"/>
</dbReference>
<keyword evidence="4" id="KW-1185">Reference proteome</keyword>
<feature type="chain" id="PRO_5004462955" evidence="2">
    <location>
        <begin position="18"/>
        <end position="316"/>
    </location>
</feature>
<feature type="region of interest" description="Disordered" evidence="1">
    <location>
        <begin position="59"/>
        <end position="106"/>
    </location>
</feature>
<keyword evidence="2" id="KW-0732">Signal</keyword>
<dbReference type="GeneID" id="19323874"/>
<accession>R8BP00</accession>
<dbReference type="EMBL" id="KB933059">
    <property type="protein sequence ID" value="EOO01010.1"/>
    <property type="molecule type" value="Genomic_DNA"/>
</dbReference>
<reference evidence="4" key="1">
    <citation type="journal article" date="2013" name="Genome Announc.">
        <title>Draft genome sequence of the ascomycete Phaeoacremonium aleophilum strain UCR-PA7, a causal agent of the esca disease complex in grapevines.</title>
        <authorList>
            <person name="Blanco-Ulate B."/>
            <person name="Rolshausen P."/>
            <person name="Cantu D."/>
        </authorList>
    </citation>
    <scope>NUCLEOTIDE SEQUENCE [LARGE SCALE GENOMIC DNA]</scope>
    <source>
        <strain evidence="4">UCR-PA7</strain>
    </source>
</reference>
<dbReference type="eggNOG" id="ENOG502SN6Y">
    <property type="taxonomic scope" value="Eukaryota"/>
</dbReference>
<dbReference type="PANTHER" id="PTHR42039:SF1">
    <property type="entry name" value="PUTATIVE (AFU_ORTHOLOGUE AFUA_3G02940)-RELATED"/>
    <property type="match status" value="1"/>
</dbReference>
<dbReference type="AlphaFoldDB" id="R8BP00"/>
<evidence type="ECO:0000256" key="1">
    <source>
        <dbReference type="SAM" id="MobiDB-lite"/>
    </source>
</evidence>
<dbReference type="RefSeq" id="XP_007914368.1">
    <property type="nucleotide sequence ID" value="XM_007916177.1"/>
</dbReference>
<dbReference type="Proteomes" id="UP000014074">
    <property type="component" value="Unassembled WGS sequence"/>
</dbReference>
<dbReference type="OrthoDB" id="118256at2759"/>
<organism evidence="3 4">
    <name type="scientific">Phaeoacremonium minimum (strain UCR-PA7)</name>
    <name type="common">Esca disease fungus</name>
    <name type="synonym">Togninia minima</name>
    <dbReference type="NCBI Taxonomy" id="1286976"/>
    <lineage>
        <taxon>Eukaryota</taxon>
        <taxon>Fungi</taxon>
        <taxon>Dikarya</taxon>
        <taxon>Ascomycota</taxon>
        <taxon>Pezizomycotina</taxon>
        <taxon>Sordariomycetes</taxon>
        <taxon>Sordariomycetidae</taxon>
        <taxon>Togniniales</taxon>
        <taxon>Togniniaceae</taxon>
        <taxon>Phaeoacremonium</taxon>
    </lineage>
</organism>